<dbReference type="EMBL" id="LIAE01010588">
    <property type="protein sequence ID" value="PAV58327.1"/>
    <property type="molecule type" value="Genomic_DNA"/>
</dbReference>
<evidence type="ECO:0000256" key="4">
    <source>
        <dbReference type="ARBA" id="ARBA00014400"/>
    </source>
</evidence>
<protein>
    <recommendedName>
        <fullName evidence="4">Membrane-bound transcription factor site-2 protease</fullName>
        <ecNumber evidence="3">3.4.24.85</ecNumber>
    </recommendedName>
    <alternativeName>
        <fullName evidence="9">Endopeptidase S2P</fullName>
    </alternativeName>
    <alternativeName>
        <fullName evidence="5">Transcription initiation factor TFIID subunit 12</fullName>
    </alternativeName>
</protein>
<evidence type="ECO:0000256" key="5">
    <source>
        <dbReference type="ARBA" id="ARBA00017484"/>
    </source>
</evidence>
<feature type="transmembrane region" description="Helical" evidence="13">
    <location>
        <begin position="424"/>
        <end position="446"/>
    </location>
</feature>
<keyword evidence="11" id="KW-0175">Coiled coil</keyword>
<comment type="subcellular location">
    <subcellularLocation>
        <location evidence="2">Endomembrane system</location>
        <topology evidence="2">Multi-pass membrane protein</topology>
    </subcellularLocation>
</comment>
<evidence type="ECO:0000256" key="2">
    <source>
        <dbReference type="ARBA" id="ARBA00004127"/>
    </source>
</evidence>
<dbReference type="GO" id="GO:0031293">
    <property type="term" value="P:membrane protein intracellular domain proteolysis"/>
    <property type="evidence" value="ECO:0007669"/>
    <property type="project" value="TreeGrafter"/>
</dbReference>
<dbReference type="InterPro" id="IPR001193">
    <property type="entry name" value="MBTPS2"/>
</dbReference>
<dbReference type="Proteomes" id="UP000218231">
    <property type="component" value="Unassembled WGS sequence"/>
</dbReference>
<dbReference type="GO" id="GO:0005737">
    <property type="term" value="C:cytoplasm"/>
    <property type="evidence" value="ECO:0007669"/>
    <property type="project" value="TreeGrafter"/>
</dbReference>
<dbReference type="InterPro" id="IPR008915">
    <property type="entry name" value="Peptidase_M50"/>
</dbReference>
<evidence type="ECO:0000256" key="13">
    <source>
        <dbReference type="SAM" id="Phobius"/>
    </source>
</evidence>
<sequence length="693" mass="78122">MRTRSRGYAENEEEVPACGENGDRVEQRPEKAREETETETRKEPATENEAEETLLQIEPRMMGMEVDGETEIRPVIDTQKVHSLAQQTEPKLSVDADVCNALIDYLDEFVGEVIDKLVLLYEMRGKKKLETSDLEIVLGMAHKIQYLPRPEHFRNDYAPPAKMRRTTSKRMFLYFGSMFSTAVCYFLIGWSCIFLIDYILRLKRCLPYLQFVNKYALEVSPFQIRFYTHRYTDTSIVKSPQDGRVAEGPSNRAHAVHPQSSFHRVIATLWFSTGAAVSIICLFGITIYLTQMLLADISMLAAMRPKVAPFRVAPPFGVDAAIPVPAHQQPPVDAPENGSLKKLLNKPAAIEAEREKKQEHQLPNGPGPPEYDVLDEGAKEGGLVPIIPGWNLPWSHMPIFMVILCFAAIIHELGHSWAATSNGVQVNGFGFFFIAVYPGAFTEIDSLTLKKIAPFKRLMVYGAGIWHNLVMAGLAYLLFMATPSILSPLFLTGHGLTVKSVDARSGLHGPAGLSPGHIVDAIDECRVREMADWRECVRQLETQRNGRCIRKSRLDATRTEQTSMSIDELHCCDGFSNITQAHMCFESKEMMKVPQMATKAPSLNRLLNIGDDKEKRAKRQAPIKEQNATDNLNKSKEMVEDLVQNVVKVEKRVYNCMSARYVTDQPVCNSTAPCQQYKVPLFLHKLIFRFPLL</sequence>
<reference evidence="16 17" key="1">
    <citation type="journal article" date="2017" name="Curr. Biol.">
        <title>Genome architecture and evolution of a unichromosomal asexual nematode.</title>
        <authorList>
            <person name="Fradin H."/>
            <person name="Zegar C."/>
            <person name="Gutwein M."/>
            <person name="Lucas J."/>
            <person name="Kovtun M."/>
            <person name="Corcoran D."/>
            <person name="Baugh L.R."/>
            <person name="Kiontke K."/>
            <person name="Gunsalus K."/>
            <person name="Fitch D.H."/>
            <person name="Piano F."/>
        </authorList>
    </citation>
    <scope>NUCLEOTIDE SEQUENCE [LARGE SCALE GENOMIC DNA]</scope>
    <source>
        <strain evidence="16">PF1309</strain>
    </source>
</reference>
<dbReference type="GO" id="GO:0006352">
    <property type="term" value="P:DNA-templated transcription initiation"/>
    <property type="evidence" value="ECO:0007669"/>
    <property type="project" value="InterPro"/>
</dbReference>
<feature type="transmembrane region" description="Helical" evidence="13">
    <location>
        <begin position="269"/>
        <end position="294"/>
    </location>
</feature>
<evidence type="ECO:0000313" key="16">
    <source>
        <dbReference type="EMBL" id="PAV58327.1"/>
    </source>
</evidence>
<dbReference type="GO" id="GO:0004222">
    <property type="term" value="F:metalloendopeptidase activity"/>
    <property type="evidence" value="ECO:0007669"/>
    <property type="project" value="InterPro"/>
</dbReference>
<dbReference type="PRINTS" id="PR01000">
    <property type="entry name" value="SREBPS2PTASE"/>
</dbReference>
<dbReference type="EC" id="3.4.24.85" evidence="3"/>
<feature type="transmembrane region" description="Helical" evidence="13">
    <location>
        <begin position="172"/>
        <end position="200"/>
    </location>
</feature>
<comment type="function">
    <text evidence="10">Zinc metalloprotease that mediates intramembrane proteolysis of proteins such as ATF6, ATF6B, SREBF1/SREBP1 and SREBF2/SREBP2. Catalyzes the second step in the proteolytic activation of the sterol regulatory element-binding proteins (SREBPs) SREBF1/SREBP1 and SREBF2/SREBP2: cleaves SREBPs within the first transmembrane segment, thereby releasing the N-terminal segment with a portion of the transmembrane segment attached. Mature N-terminal SREBP fragments shuttle to the nucleus and activate gene transcription. Also mediates the second step in the proteolytic activation of the cyclic AMP-dependent transcription factor ATF-6 (ATF6 and ATF6B). Involved in intramembrane proteolysis during bone formation. In astrocytes and osteoblasts, upon DNA damage and ER stress, mediates the second step of the regulated intramembrane proteolytic activation of the transcription factor CREB3L1, leading to the inhibition of cell-cycle progression.</text>
</comment>
<organism evidence="16 17">
    <name type="scientific">Diploscapter pachys</name>
    <dbReference type="NCBI Taxonomy" id="2018661"/>
    <lineage>
        <taxon>Eukaryota</taxon>
        <taxon>Metazoa</taxon>
        <taxon>Ecdysozoa</taxon>
        <taxon>Nematoda</taxon>
        <taxon>Chromadorea</taxon>
        <taxon>Rhabditida</taxon>
        <taxon>Rhabditina</taxon>
        <taxon>Rhabditomorpha</taxon>
        <taxon>Rhabditoidea</taxon>
        <taxon>Rhabditidae</taxon>
        <taxon>Diploscapter</taxon>
    </lineage>
</organism>
<feature type="coiled-coil region" evidence="11">
    <location>
        <begin position="625"/>
        <end position="652"/>
    </location>
</feature>
<keyword evidence="17" id="KW-1185">Reference proteome</keyword>
<evidence type="ECO:0000256" key="9">
    <source>
        <dbReference type="ARBA" id="ARBA00032658"/>
    </source>
</evidence>
<dbReference type="GO" id="GO:0005669">
    <property type="term" value="C:transcription factor TFIID complex"/>
    <property type="evidence" value="ECO:0007669"/>
    <property type="project" value="InterPro"/>
</dbReference>
<dbReference type="InterPro" id="IPR003228">
    <property type="entry name" value="TFIID_TAF12_dom"/>
</dbReference>
<dbReference type="GO" id="GO:0046982">
    <property type="term" value="F:protein heterodimerization activity"/>
    <property type="evidence" value="ECO:0007669"/>
    <property type="project" value="InterPro"/>
</dbReference>
<evidence type="ECO:0000256" key="1">
    <source>
        <dbReference type="ARBA" id="ARBA00001350"/>
    </source>
</evidence>
<dbReference type="Gene3D" id="1.10.20.10">
    <property type="entry name" value="Histone, subunit A"/>
    <property type="match status" value="1"/>
</dbReference>
<evidence type="ECO:0000256" key="10">
    <source>
        <dbReference type="ARBA" id="ARBA00045828"/>
    </source>
</evidence>
<comment type="catalytic activity">
    <reaction evidence="1">
        <text>Cleaves several transcription factors that are type-2 transmembrane proteins within membrane-spanning domains. Known substrates include sterol regulatory element-binding protein (SREBP) -1, SREBP-2 and forms of the transcriptional activator ATF6. SREBP-2 is cleaved at the site 477-DRSRILL-|-CVLTFLCLSFNPLTSLLQWGGA-505. The residues Asn-Pro, 11 residues distal to the site of cleavage in the membrane-spanning domain, are important for cleavage by S2P endopeptidase. Replacement of either of these residues does not prevent cleavage, but there is no cleavage if both of these residues are replaced.</text>
        <dbReference type="EC" id="3.4.24.85"/>
    </reaction>
</comment>
<keyword evidence="7 13" id="KW-1133">Transmembrane helix</keyword>
<evidence type="ECO:0000259" key="14">
    <source>
        <dbReference type="Pfam" id="PF02163"/>
    </source>
</evidence>
<dbReference type="GO" id="GO:0016020">
    <property type="term" value="C:membrane"/>
    <property type="evidence" value="ECO:0007669"/>
    <property type="project" value="InterPro"/>
</dbReference>
<dbReference type="OrthoDB" id="69989at2759"/>
<evidence type="ECO:0000256" key="11">
    <source>
        <dbReference type="SAM" id="Coils"/>
    </source>
</evidence>
<dbReference type="GO" id="GO:0012505">
    <property type="term" value="C:endomembrane system"/>
    <property type="evidence" value="ECO:0007669"/>
    <property type="project" value="UniProtKB-SubCell"/>
</dbReference>
<proteinExistence type="predicted"/>
<evidence type="ECO:0000256" key="3">
    <source>
        <dbReference type="ARBA" id="ARBA00012347"/>
    </source>
</evidence>
<dbReference type="Pfam" id="PF03847">
    <property type="entry name" value="TFIID_20kDa"/>
    <property type="match status" value="1"/>
</dbReference>
<dbReference type="PANTHER" id="PTHR13325">
    <property type="entry name" value="PROTEASE M50 MEMBRANE-BOUND TRANSCRIPTION FACTOR SITE 2 PROTEASE"/>
    <property type="match status" value="1"/>
</dbReference>
<feature type="compositionally biased region" description="Basic and acidic residues" evidence="12">
    <location>
        <begin position="21"/>
        <end position="45"/>
    </location>
</feature>
<feature type="transmembrane region" description="Helical" evidence="13">
    <location>
        <begin position="458"/>
        <end position="479"/>
    </location>
</feature>
<evidence type="ECO:0000256" key="7">
    <source>
        <dbReference type="ARBA" id="ARBA00022989"/>
    </source>
</evidence>
<comment type="caution">
    <text evidence="16">The sequence shown here is derived from an EMBL/GenBank/DDBJ whole genome shotgun (WGS) entry which is preliminary data.</text>
</comment>
<feature type="domain" description="Transcription initiation factor TFIID subunit 12" evidence="15">
    <location>
        <begin position="79"/>
        <end position="138"/>
    </location>
</feature>
<dbReference type="SUPFAM" id="SSF47113">
    <property type="entry name" value="Histone-fold"/>
    <property type="match status" value="1"/>
</dbReference>
<name>A0A2A2J9J8_9BILA</name>
<keyword evidence="6 13" id="KW-0812">Transmembrane</keyword>
<dbReference type="Pfam" id="PF02163">
    <property type="entry name" value="Peptidase_M50"/>
    <property type="match status" value="1"/>
</dbReference>
<feature type="region of interest" description="Disordered" evidence="12">
    <location>
        <begin position="1"/>
        <end position="51"/>
    </location>
</feature>
<dbReference type="InterPro" id="IPR009072">
    <property type="entry name" value="Histone-fold"/>
</dbReference>
<keyword evidence="8 13" id="KW-0472">Membrane</keyword>
<evidence type="ECO:0000256" key="12">
    <source>
        <dbReference type="SAM" id="MobiDB-lite"/>
    </source>
</evidence>
<gene>
    <name evidence="16" type="ORF">WR25_14718</name>
</gene>
<evidence type="ECO:0000256" key="8">
    <source>
        <dbReference type="ARBA" id="ARBA00023136"/>
    </source>
</evidence>
<dbReference type="GO" id="GO:1905897">
    <property type="term" value="P:regulation of response to endoplasmic reticulum stress"/>
    <property type="evidence" value="ECO:0007669"/>
    <property type="project" value="TreeGrafter"/>
</dbReference>
<feature type="transmembrane region" description="Helical" evidence="13">
    <location>
        <begin position="399"/>
        <end position="418"/>
    </location>
</feature>
<evidence type="ECO:0000256" key="6">
    <source>
        <dbReference type="ARBA" id="ARBA00022692"/>
    </source>
</evidence>
<dbReference type="PANTHER" id="PTHR13325:SF3">
    <property type="entry name" value="MEMBRANE-BOUND TRANSCRIPTION FACTOR SITE-2 PROTEASE"/>
    <property type="match status" value="1"/>
</dbReference>
<dbReference type="AlphaFoldDB" id="A0A2A2J9J8"/>
<evidence type="ECO:0000259" key="15">
    <source>
        <dbReference type="Pfam" id="PF03847"/>
    </source>
</evidence>
<dbReference type="STRING" id="2018661.A0A2A2J9J8"/>
<accession>A0A2A2J9J8</accession>
<feature type="domain" description="Peptidase M50" evidence="14">
    <location>
        <begin position="400"/>
        <end position="634"/>
    </location>
</feature>
<evidence type="ECO:0000313" key="17">
    <source>
        <dbReference type="Proteomes" id="UP000218231"/>
    </source>
</evidence>